<evidence type="ECO:0000256" key="8">
    <source>
        <dbReference type="PIRSR" id="PIRSR001589-1"/>
    </source>
</evidence>
<dbReference type="OrthoDB" id="9763290at2"/>
<dbReference type="PANTHER" id="PTHR43284:SF1">
    <property type="entry name" value="ASPARAGINE SYNTHETASE"/>
    <property type="match status" value="1"/>
</dbReference>
<dbReference type="InterPro" id="IPR029055">
    <property type="entry name" value="Ntn_hydrolases_N"/>
</dbReference>
<dbReference type="InterPro" id="IPR006426">
    <property type="entry name" value="Asn_synth_AEB"/>
</dbReference>
<keyword evidence="8" id="KW-0028">Amino-acid biosynthesis</keyword>
<dbReference type="Proteomes" id="UP000256845">
    <property type="component" value="Unassembled WGS sequence"/>
</dbReference>
<reference evidence="12 13" key="1">
    <citation type="submission" date="2018-07" db="EMBL/GenBank/DDBJ databases">
        <title>Genomic Encyclopedia of Type Strains, Phase III (KMG-III): the genomes of soil and plant-associated and newly described type strains.</title>
        <authorList>
            <person name="Whitman W."/>
        </authorList>
    </citation>
    <scope>NUCLEOTIDE SEQUENCE [LARGE SCALE GENOMIC DNA]</scope>
    <source>
        <strain evidence="12 13">CECT 8488</strain>
    </source>
</reference>
<keyword evidence="5 9" id="KW-0067">ATP-binding</keyword>
<dbReference type="GO" id="GO:0006529">
    <property type="term" value="P:asparagine biosynthetic process"/>
    <property type="evidence" value="ECO:0007669"/>
    <property type="project" value="UniProtKB-KW"/>
</dbReference>
<dbReference type="GO" id="GO:0005524">
    <property type="term" value="F:ATP binding"/>
    <property type="evidence" value="ECO:0007669"/>
    <property type="project" value="UniProtKB-KW"/>
</dbReference>
<dbReference type="RefSeq" id="WP_115939110.1">
    <property type="nucleotide sequence ID" value="NZ_QRDW01000015.1"/>
</dbReference>
<evidence type="ECO:0000256" key="1">
    <source>
        <dbReference type="ARBA" id="ARBA00005187"/>
    </source>
</evidence>
<dbReference type="EMBL" id="QRDW01000015">
    <property type="protein sequence ID" value="RED44279.1"/>
    <property type="molecule type" value="Genomic_DNA"/>
</dbReference>
<dbReference type="CDD" id="cd01991">
    <property type="entry name" value="Asn_synthase_B_C"/>
    <property type="match status" value="1"/>
</dbReference>
<dbReference type="InterPro" id="IPR017932">
    <property type="entry name" value="GATase_2_dom"/>
</dbReference>
<feature type="domain" description="Glutamine amidotransferase type-2" evidence="11">
    <location>
        <begin position="2"/>
        <end position="219"/>
    </location>
</feature>
<dbReference type="PIRSF" id="PIRSF001589">
    <property type="entry name" value="Asn_synthetase_glu-h"/>
    <property type="match status" value="1"/>
</dbReference>
<keyword evidence="13" id="KW-1185">Reference proteome</keyword>
<feature type="active site" description="For GATase activity" evidence="8">
    <location>
        <position position="2"/>
    </location>
</feature>
<dbReference type="Pfam" id="PF00733">
    <property type="entry name" value="Asn_synthase"/>
    <property type="match status" value="1"/>
</dbReference>
<evidence type="ECO:0000256" key="4">
    <source>
        <dbReference type="ARBA" id="ARBA00022741"/>
    </source>
</evidence>
<keyword evidence="4 9" id="KW-0547">Nucleotide-binding</keyword>
<dbReference type="GO" id="GO:0004066">
    <property type="term" value="F:asparagine synthase (glutamine-hydrolyzing) activity"/>
    <property type="evidence" value="ECO:0007669"/>
    <property type="project" value="UniProtKB-EC"/>
</dbReference>
<dbReference type="PROSITE" id="PS51278">
    <property type="entry name" value="GATASE_TYPE_2"/>
    <property type="match status" value="1"/>
</dbReference>
<accession>A0A3D9H483</accession>
<proteinExistence type="inferred from homology"/>
<protein>
    <recommendedName>
        <fullName evidence="3">asparagine synthase (glutamine-hydrolyzing)</fullName>
        <ecNumber evidence="3">6.3.5.4</ecNumber>
    </recommendedName>
</protein>
<dbReference type="CDD" id="cd00712">
    <property type="entry name" value="AsnB"/>
    <property type="match status" value="1"/>
</dbReference>
<keyword evidence="6 8" id="KW-0315">Glutamine amidotransferase</keyword>
<comment type="similarity">
    <text evidence="2">Belongs to the asparagine synthetase family.</text>
</comment>
<evidence type="ECO:0000256" key="7">
    <source>
        <dbReference type="ARBA" id="ARBA00048741"/>
    </source>
</evidence>
<comment type="caution">
    <text evidence="12">The sequence shown here is derived from an EMBL/GenBank/DDBJ whole genome shotgun (WGS) entry which is preliminary data.</text>
</comment>
<dbReference type="PANTHER" id="PTHR43284">
    <property type="entry name" value="ASPARAGINE SYNTHETASE (GLUTAMINE-HYDROLYZING)"/>
    <property type="match status" value="1"/>
</dbReference>
<comment type="pathway">
    <text evidence="1">Amino-acid biosynthesis; L-asparagine biosynthesis; L-asparagine from L-aspartate (L-Gln route): step 1/1.</text>
</comment>
<dbReference type="SUPFAM" id="SSF52402">
    <property type="entry name" value="Adenine nucleotide alpha hydrolases-like"/>
    <property type="match status" value="1"/>
</dbReference>
<evidence type="ECO:0000256" key="9">
    <source>
        <dbReference type="PIRSR" id="PIRSR001589-2"/>
    </source>
</evidence>
<dbReference type="EC" id="6.3.5.4" evidence="3"/>
<name>A0A3D9H483_9PROT</name>
<sequence>MCGIAGIFDSRTGAGSALRDLARKMGDAILHRGPDGGAVWVDEDAGLALSHRRLAIVDLSEAGHQPMVSHCGNYVICYNGEVYNSHEIRPGLEQAGIVFKGHSDTEVILESCALYGIDATVKKLVGMFAFALWDRREKCLWLVRDRLGIKPLYWHQDQTGRLIFGSELKALRAHPDCPQDINRDAIASYMRHNYIPGPHSIYQGIGKLLPGQILRVSEDSREPKIDTYWSMDQVVANGRENKFEGGDEEALSRLENLLEEAIRTRMIADVPLGAFLSGGIDSSTVVALMQKISDKPVRSFSIGFNETGYNEAEHAKTIARHLGTDHTELYVSPEEAMAVIPKLPYFYDEPFSDSSQIPTYLVSAMTREHVTVALSGDGGDELFAGYNRYFQAMRIGGRLAAVPGPIKAMAGAGIKALPPRFWDQLFRLVPVERRPAQPGDKMHKLAAVLNTDQDGFYRRLISHWMEPEDVVFDAEEPKGIIWDVGLAGRIPDFTQRMQYLDTVTYLPDDILTKVDRASMAVSLEARVPILDHRIVEFAWTLPHHMKIRDGGGKWLLKQLLYKYVPKSLVERPKMGFGVPIDSWLRGPLAEWAEDLLSEETFNRHGFLRAEPVRTLWQEHKSGRRNWQYHLWDVLMLHAWADANR</sequence>
<dbReference type="Gene3D" id="3.60.20.10">
    <property type="entry name" value="Glutamine Phosphoribosylpyrophosphate, subunit 1, domain 1"/>
    <property type="match status" value="1"/>
</dbReference>
<keyword evidence="8" id="KW-0061">Asparagine biosynthesis</keyword>
<dbReference type="InterPro" id="IPR051786">
    <property type="entry name" value="ASN_synthetase/amidase"/>
</dbReference>
<evidence type="ECO:0000256" key="5">
    <source>
        <dbReference type="ARBA" id="ARBA00022840"/>
    </source>
</evidence>
<dbReference type="InterPro" id="IPR001962">
    <property type="entry name" value="Asn_synthase"/>
</dbReference>
<evidence type="ECO:0000313" key="12">
    <source>
        <dbReference type="EMBL" id="RED44279.1"/>
    </source>
</evidence>
<evidence type="ECO:0000313" key="13">
    <source>
        <dbReference type="Proteomes" id="UP000256845"/>
    </source>
</evidence>
<dbReference type="InterPro" id="IPR033738">
    <property type="entry name" value="AsnB_N"/>
</dbReference>
<dbReference type="Gene3D" id="3.40.50.620">
    <property type="entry name" value="HUPs"/>
    <property type="match status" value="1"/>
</dbReference>
<dbReference type="GO" id="GO:0005829">
    <property type="term" value="C:cytosol"/>
    <property type="evidence" value="ECO:0007669"/>
    <property type="project" value="TreeGrafter"/>
</dbReference>
<feature type="binding site" evidence="9">
    <location>
        <position position="104"/>
    </location>
    <ligand>
        <name>L-glutamine</name>
        <dbReference type="ChEBI" id="CHEBI:58359"/>
    </ligand>
</feature>
<evidence type="ECO:0000256" key="6">
    <source>
        <dbReference type="ARBA" id="ARBA00022962"/>
    </source>
</evidence>
<dbReference type="AlphaFoldDB" id="A0A3D9H483"/>
<evidence type="ECO:0000256" key="10">
    <source>
        <dbReference type="PIRSR" id="PIRSR001589-3"/>
    </source>
</evidence>
<feature type="site" description="Important for beta-aspartyl-AMP intermediate formation" evidence="10">
    <location>
        <position position="377"/>
    </location>
</feature>
<comment type="catalytic activity">
    <reaction evidence="7">
        <text>L-aspartate + L-glutamine + ATP + H2O = L-asparagine + L-glutamate + AMP + diphosphate + H(+)</text>
        <dbReference type="Rhea" id="RHEA:12228"/>
        <dbReference type="ChEBI" id="CHEBI:15377"/>
        <dbReference type="ChEBI" id="CHEBI:15378"/>
        <dbReference type="ChEBI" id="CHEBI:29985"/>
        <dbReference type="ChEBI" id="CHEBI:29991"/>
        <dbReference type="ChEBI" id="CHEBI:30616"/>
        <dbReference type="ChEBI" id="CHEBI:33019"/>
        <dbReference type="ChEBI" id="CHEBI:58048"/>
        <dbReference type="ChEBI" id="CHEBI:58359"/>
        <dbReference type="ChEBI" id="CHEBI:456215"/>
        <dbReference type="EC" id="6.3.5.4"/>
    </reaction>
</comment>
<dbReference type="Pfam" id="PF13537">
    <property type="entry name" value="GATase_7"/>
    <property type="match status" value="1"/>
</dbReference>
<dbReference type="InterPro" id="IPR014729">
    <property type="entry name" value="Rossmann-like_a/b/a_fold"/>
</dbReference>
<feature type="binding site" evidence="9">
    <location>
        <begin position="375"/>
        <end position="376"/>
    </location>
    <ligand>
        <name>ATP</name>
        <dbReference type="ChEBI" id="CHEBI:30616"/>
    </ligand>
</feature>
<dbReference type="SUPFAM" id="SSF56235">
    <property type="entry name" value="N-terminal nucleophile aminohydrolases (Ntn hydrolases)"/>
    <property type="match status" value="1"/>
</dbReference>
<dbReference type="NCBIfam" id="TIGR01536">
    <property type="entry name" value="asn_synth_AEB"/>
    <property type="match status" value="1"/>
</dbReference>
<evidence type="ECO:0000256" key="2">
    <source>
        <dbReference type="ARBA" id="ARBA00005752"/>
    </source>
</evidence>
<evidence type="ECO:0000256" key="3">
    <source>
        <dbReference type="ARBA" id="ARBA00012737"/>
    </source>
</evidence>
<gene>
    <name evidence="12" type="ORF">DFP90_11532</name>
</gene>
<feature type="binding site" evidence="9">
    <location>
        <position position="302"/>
    </location>
    <ligand>
        <name>ATP</name>
        <dbReference type="ChEBI" id="CHEBI:30616"/>
    </ligand>
</feature>
<evidence type="ECO:0000259" key="11">
    <source>
        <dbReference type="PROSITE" id="PS51278"/>
    </source>
</evidence>
<organism evidence="12 13">
    <name type="scientific">Aestuariispira insulae</name>
    <dbReference type="NCBI Taxonomy" id="1461337"/>
    <lineage>
        <taxon>Bacteria</taxon>
        <taxon>Pseudomonadati</taxon>
        <taxon>Pseudomonadota</taxon>
        <taxon>Alphaproteobacteria</taxon>
        <taxon>Rhodospirillales</taxon>
        <taxon>Kiloniellaceae</taxon>
        <taxon>Aestuariispira</taxon>
    </lineage>
</organism>